<accession>A0A101LXV7</accession>
<organism evidence="1">
    <name type="scientific">Picea glauca</name>
    <name type="common">White spruce</name>
    <name type="synonym">Pinus glauca</name>
    <dbReference type="NCBI Taxonomy" id="3330"/>
    <lineage>
        <taxon>Eukaryota</taxon>
        <taxon>Viridiplantae</taxon>
        <taxon>Streptophyta</taxon>
        <taxon>Embryophyta</taxon>
        <taxon>Tracheophyta</taxon>
        <taxon>Spermatophyta</taxon>
        <taxon>Pinopsida</taxon>
        <taxon>Pinidae</taxon>
        <taxon>Conifers I</taxon>
        <taxon>Pinales</taxon>
        <taxon>Pinaceae</taxon>
        <taxon>Picea</taxon>
    </lineage>
</organism>
<reference evidence="1" key="1">
    <citation type="journal article" date="2015" name="Genome Biol. Evol.">
        <title>Organellar Genomes of White Spruce (Picea glauca): Assembly and Annotation.</title>
        <authorList>
            <person name="Jackman S.D."/>
            <person name="Warren R.L."/>
            <person name="Gibb E.A."/>
            <person name="Vandervalk B.P."/>
            <person name="Mohamadi H."/>
            <person name="Chu J."/>
            <person name="Raymond A."/>
            <person name="Pleasance S."/>
            <person name="Coope R."/>
            <person name="Wildung M.R."/>
            <person name="Ritland C.E."/>
            <person name="Bousquet J."/>
            <person name="Jones S.J."/>
            <person name="Bohlmann J."/>
            <person name="Birol I."/>
        </authorList>
    </citation>
    <scope>NUCLEOTIDE SEQUENCE [LARGE SCALE GENOMIC DNA]</scope>
    <source>
        <tissue evidence="1">Flushing bud</tissue>
    </source>
</reference>
<comment type="caution">
    <text evidence="1">The sequence shown here is derived from an EMBL/GenBank/DDBJ whole genome shotgun (WGS) entry which is preliminary data.</text>
</comment>
<name>A0A101LXV7_PICGL</name>
<dbReference type="AlphaFoldDB" id="A0A101LXV7"/>
<gene>
    <name evidence="1" type="ORF">ABT39_MTgene5537</name>
</gene>
<dbReference type="EMBL" id="LKAM01000007">
    <property type="protein sequence ID" value="KUM47352.1"/>
    <property type="molecule type" value="Genomic_DNA"/>
</dbReference>
<geneLocation type="mitochondrion" evidence="1"/>
<protein>
    <submittedName>
        <fullName evidence="1">Uncharacterized protein</fullName>
    </submittedName>
</protein>
<proteinExistence type="predicted"/>
<evidence type="ECO:0000313" key="1">
    <source>
        <dbReference type="EMBL" id="KUM47352.1"/>
    </source>
</evidence>
<keyword evidence="1" id="KW-0496">Mitochondrion</keyword>
<sequence length="59" mass="7001">MNRRFVLFSIVPSSCPNLFDFHSTIFMPIYYVYDTSIKMPQYTRFGIASLSYRYLYPAA</sequence>